<organism evidence="2 3">
    <name type="scientific">Roseofilum acuticapitatum BLCC-M154</name>
    <dbReference type="NCBI Taxonomy" id="3022444"/>
    <lineage>
        <taxon>Bacteria</taxon>
        <taxon>Bacillati</taxon>
        <taxon>Cyanobacteriota</taxon>
        <taxon>Cyanophyceae</taxon>
        <taxon>Desertifilales</taxon>
        <taxon>Desertifilaceae</taxon>
        <taxon>Roseofilum</taxon>
        <taxon>Roseofilum acuticapitatum</taxon>
    </lineage>
</organism>
<dbReference type="Proteomes" id="UP001235303">
    <property type="component" value="Unassembled WGS sequence"/>
</dbReference>
<sequence>MKILMYSPSFYPKIGGLETVVLILAREFVECGYSLKVISSTPANDEKKFPFEVIRRPSLYQLLQLTHWCDVFFQGNISLKGIWPLLLVHKPLVVTHQSWYQRLNGTLSWQDHLKNLVTRFSTNICASHALAERITSPSTVIPNPYRQDIFYEIPEIKRDKELVFLGRLVSDKGADLLLDAIANLKALGLTPKLTLIGSGPEEANLRQQVKRLDINHQVEFAGVKFDQELAQALNAHQILIVPSRWEEPFGIVALEGIACGCVVVGSDGGGLKEAIGSCGLTFPNGNVQALTEILIELLTGKTLLSKYRENAISHLSRHTSTAVAQGYLEILERVVT</sequence>
<protein>
    <submittedName>
        <fullName evidence="2">Glycosyltransferase family 4 protein</fullName>
    </submittedName>
</protein>
<dbReference type="Gene3D" id="3.40.50.2000">
    <property type="entry name" value="Glycogen Phosphorylase B"/>
    <property type="match status" value="2"/>
</dbReference>
<comment type="caution">
    <text evidence="2">The sequence shown here is derived from an EMBL/GenBank/DDBJ whole genome shotgun (WGS) entry which is preliminary data.</text>
</comment>
<feature type="domain" description="Glycosyl transferase family 1" evidence="1">
    <location>
        <begin position="153"/>
        <end position="312"/>
    </location>
</feature>
<evidence type="ECO:0000313" key="2">
    <source>
        <dbReference type="EMBL" id="MDJ1168132.1"/>
    </source>
</evidence>
<dbReference type="Pfam" id="PF00534">
    <property type="entry name" value="Glycos_transf_1"/>
    <property type="match status" value="1"/>
</dbReference>
<dbReference type="EMBL" id="JAQOSP010000006">
    <property type="protein sequence ID" value="MDJ1168132.1"/>
    <property type="molecule type" value="Genomic_DNA"/>
</dbReference>
<dbReference type="RefSeq" id="WP_283751899.1">
    <property type="nucleotide sequence ID" value="NZ_JAQOSP010000006.1"/>
</dbReference>
<dbReference type="InterPro" id="IPR001296">
    <property type="entry name" value="Glyco_trans_1"/>
</dbReference>
<dbReference type="PANTHER" id="PTHR12526:SF630">
    <property type="entry name" value="GLYCOSYLTRANSFERASE"/>
    <property type="match status" value="1"/>
</dbReference>
<proteinExistence type="predicted"/>
<dbReference type="SUPFAM" id="SSF53756">
    <property type="entry name" value="UDP-Glycosyltransferase/glycogen phosphorylase"/>
    <property type="match status" value="1"/>
</dbReference>
<evidence type="ECO:0000313" key="3">
    <source>
        <dbReference type="Proteomes" id="UP001235303"/>
    </source>
</evidence>
<name>A0ABT7AMK4_9CYAN</name>
<accession>A0ABT7AMK4</accession>
<keyword evidence="3" id="KW-1185">Reference proteome</keyword>
<reference evidence="2 3" key="1">
    <citation type="submission" date="2023-01" db="EMBL/GenBank/DDBJ databases">
        <title>Novel diversity within Roseofilum (Cyanobacteria; Desertifilaceae) from marine benthic mats with descriptions of four novel species.</title>
        <authorList>
            <person name="Wang Y."/>
            <person name="Berthold D.E."/>
            <person name="Hu J."/>
            <person name="Lefler F.W."/>
            <person name="Laughinghouse H.D. IV."/>
        </authorList>
    </citation>
    <scope>NUCLEOTIDE SEQUENCE [LARGE SCALE GENOMIC DNA]</scope>
    <source>
        <strain evidence="2 3">BLCC-M154</strain>
    </source>
</reference>
<dbReference type="PANTHER" id="PTHR12526">
    <property type="entry name" value="GLYCOSYLTRANSFERASE"/>
    <property type="match status" value="1"/>
</dbReference>
<gene>
    <name evidence="2" type="ORF">PMG71_01670</name>
</gene>
<dbReference type="CDD" id="cd03801">
    <property type="entry name" value="GT4_PimA-like"/>
    <property type="match status" value="1"/>
</dbReference>
<evidence type="ECO:0000259" key="1">
    <source>
        <dbReference type="Pfam" id="PF00534"/>
    </source>
</evidence>